<organism evidence="2 3">
    <name type="scientific">Rhizoctonia solani</name>
    <dbReference type="NCBI Taxonomy" id="456999"/>
    <lineage>
        <taxon>Eukaryota</taxon>
        <taxon>Fungi</taxon>
        <taxon>Dikarya</taxon>
        <taxon>Basidiomycota</taxon>
        <taxon>Agaricomycotina</taxon>
        <taxon>Agaricomycetes</taxon>
        <taxon>Cantharellales</taxon>
        <taxon>Ceratobasidiaceae</taxon>
        <taxon>Rhizoctonia</taxon>
    </lineage>
</organism>
<gene>
    <name evidence="2" type="ORF">RDB_LOCUS157446</name>
</gene>
<accession>A0A8H3I4U2</accession>
<evidence type="ECO:0000313" key="2">
    <source>
        <dbReference type="EMBL" id="CAE7214317.1"/>
    </source>
</evidence>
<protein>
    <submittedName>
        <fullName evidence="2">Uncharacterized protein</fullName>
    </submittedName>
</protein>
<evidence type="ECO:0000256" key="1">
    <source>
        <dbReference type="SAM" id="MobiDB-lite"/>
    </source>
</evidence>
<sequence length="99" mass="9782">MAAANHPNAQPPAPHQANVGPVPPVALDDAPVPPAMQMPANPAQVAPAPPQNVVGHNHPVVQIAAGPAIPAGPFVPATPIPDPGASSLLRSLYGLSLGN</sequence>
<name>A0A8H3I4U2_9AGAM</name>
<feature type="compositionally biased region" description="Low complexity" evidence="1">
    <location>
        <begin position="37"/>
        <end position="54"/>
    </location>
</feature>
<proteinExistence type="predicted"/>
<evidence type="ECO:0000313" key="3">
    <source>
        <dbReference type="Proteomes" id="UP000663827"/>
    </source>
</evidence>
<dbReference type="Proteomes" id="UP000663827">
    <property type="component" value="Unassembled WGS sequence"/>
</dbReference>
<dbReference type="AlphaFoldDB" id="A0A8H3I4U2"/>
<reference evidence="2" key="1">
    <citation type="submission" date="2021-01" db="EMBL/GenBank/DDBJ databases">
        <authorList>
            <person name="Kaushik A."/>
        </authorList>
    </citation>
    <scope>NUCLEOTIDE SEQUENCE</scope>
    <source>
        <strain evidence="2">AG5</strain>
    </source>
</reference>
<comment type="caution">
    <text evidence="2">The sequence shown here is derived from an EMBL/GenBank/DDBJ whole genome shotgun (WGS) entry which is preliminary data.</text>
</comment>
<feature type="region of interest" description="Disordered" evidence="1">
    <location>
        <begin position="1"/>
        <end position="54"/>
    </location>
</feature>
<dbReference type="EMBL" id="CAJNJQ010004842">
    <property type="protein sequence ID" value="CAE7214317.1"/>
    <property type="molecule type" value="Genomic_DNA"/>
</dbReference>